<keyword evidence="2" id="KW-0472">Membrane</keyword>
<dbReference type="EMBL" id="WTVG01000060">
    <property type="protein sequence ID" value="NMG26235.1"/>
    <property type="molecule type" value="Genomic_DNA"/>
</dbReference>
<sequence>MKVIVDDNTEFDKPLPTSDELIRHIYVEGPSELTSRTSFALETMIMAGVVFIVSQAIAAYYRKTAADAAKKRHEEILAKLDQVVQNPTLHGLKDATAGSHPKLDIVVDAAEYALLKEPLKQIEVSLPGVRIVTTDNDAGSIASDPRPAVPQSTGDASTDK</sequence>
<keyword evidence="2" id="KW-1133">Transmembrane helix</keyword>
<evidence type="ECO:0000313" key="3">
    <source>
        <dbReference type="EMBL" id="NMG26235.1"/>
    </source>
</evidence>
<evidence type="ECO:0000256" key="2">
    <source>
        <dbReference type="SAM" id="Phobius"/>
    </source>
</evidence>
<protein>
    <submittedName>
        <fullName evidence="3">Uncharacterized protein</fullName>
    </submittedName>
</protein>
<keyword evidence="4" id="KW-1185">Reference proteome</keyword>
<proteinExistence type="predicted"/>
<feature type="compositionally biased region" description="Polar residues" evidence="1">
    <location>
        <begin position="150"/>
        <end position="160"/>
    </location>
</feature>
<keyword evidence="2" id="KW-0812">Transmembrane</keyword>
<accession>A0ABX1PNR3</accession>
<reference evidence="3" key="1">
    <citation type="submission" date="2019-12" db="EMBL/GenBank/DDBJ databases">
        <title>Comparative genomics gives insights into the taxonomy of the Azoarcus-Aromatoleum group and reveals separate origins of nif in the plant-associated Azoarcus and non-plant-associated Aromatoleum sub-groups.</title>
        <authorList>
            <person name="Lafos M."/>
            <person name="Maluk M."/>
            <person name="Batista M."/>
            <person name="Junghare M."/>
            <person name="Carmona M."/>
            <person name="Faoro H."/>
            <person name="Cruz L.M."/>
            <person name="Battistoni F."/>
            <person name="De Souza E."/>
            <person name="Pedrosa F."/>
            <person name="Chen W.-M."/>
            <person name="Poole P.S."/>
            <person name="Dixon R.A."/>
            <person name="James E.K."/>
        </authorList>
    </citation>
    <scope>NUCLEOTIDE SEQUENCE</scope>
    <source>
        <strain evidence="3">LuFRes1</strain>
    </source>
</reference>
<evidence type="ECO:0000256" key="1">
    <source>
        <dbReference type="SAM" id="MobiDB-lite"/>
    </source>
</evidence>
<dbReference type="Proteomes" id="UP000615989">
    <property type="component" value="Unassembled WGS sequence"/>
</dbReference>
<gene>
    <name evidence="3" type="ORF">GO606_16235</name>
</gene>
<feature type="transmembrane region" description="Helical" evidence="2">
    <location>
        <begin position="39"/>
        <end position="61"/>
    </location>
</feature>
<comment type="caution">
    <text evidence="3">The sequence shown here is derived from an EMBL/GenBank/DDBJ whole genome shotgun (WGS) entry which is preliminary data.</text>
</comment>
<organism evidence="3 4">
    <name type="scientific">Aromatoleum anaerobium</name>
    <dbReference type="NCBI Taxonomy" id="182180"/>
    <lineage>
        <taxon>Bacteria</taxon>
        <taxon>Pseudomonadati</taxon>
        <taxon>Pseudomonadota</taxon>
        <taxon>Betaproteobacteria</taxon>
        <taxon>Rhodocyclales</taxon>
        <taxon>Rhodocyclaceae</taxon>
        <taxon>Aromatoleum</taxon>
    </lineage>
</organism>
<evidence type="ECO:0000313" key="4">
    <source>
        <dbReference type="Proteomes" id="UP000615989"/>
    </source>
</evidence>
<feature type="region of interest" description="Disordered" evidence="1">
    <location>
        <begin position="135"/>
        <end position="160"/>
    </location>
</feature>
<dbReference type="RefSeq" id="WP_169119563.1">
    <property type="nucleotide sequence ID" value="NZ_WTVG02000040.1"/>
</dbReference>
<name>A0ABX1PNR3_9RHOO</name>